<name>A0A919Q316_9MICO</name>
<dbReference type="EMBL" id="BONR01000002">
    <property type="protein sequence ID" value="GIG54689.1"/>
    <property type="molecule type" value="Genomic_DNA"/>
</dbReference>
<protein>
    <submittedName>
        <fullName evidence="1">Nucleotide pyrophosphatase</fullName>
    </submittedName>
</protein>
<gene>
    <name evidence="1" type="ORF">Dac01nite_14410</name>
</gene>
<dbReference type="PANTHER" id="PTHR10151">
    <property type="entry name" value="ECTONUCLEOTIDE PYROPHOSPHATASE/PHOSPHODIESTERASE"/>
    <property type="match status" value="1"/>
</dbReference>
<dbReference type="RefSeq" id="WP_203655087.1">
    <property type="nucleotide sequence ID" value="NZ_BONR01000002.1"/>
</dbReference>
<sequence length="389" mass="40861">MSSGADLAALGLSLPDYGGRELGAVLPAALSAVGAGHVVRGRHADEDRVRLGLPRARHVVVVVLDGLGHLNLEERRGHAPFLRAAEQGTVTAGYPTTTAASLALFGTGQPSGQTGMTGYTARNPATGTLANLVSWEGAPEPLEWQTVPSLLEQAANDGFSVTTLGRRRFAGSGLTQAVLRGGQFVGAERLADRIDVAVSEARRPGVSYCYWGEIDAAGHKHGWQSHEWVAALEDADRELRRLAASLPAGAIMVVTADHGMVDIDGAPRWDAGTDPELLQGVVLTAGEPRALHVHVADDADVDEVAARWRARLDGHAAIWTREQAREIGLFGEIAAHVVGRIGDVVVAMAGRATVVDSRTQTEQSLGLVGVHGSLTPHELQVPLLLAGSD</sequence>
<dbReference type="InterPro" id="IPR002591">
    <property type="entry name" value="Phosphodiest/P_Trfase"/>
</dbReference>
<evidence type="ECO:0000313" key="2">
    <source>
        <dbReference type="Proteomes" id="UP000652354"/>
    </source>
</evidence>
<dbReference type="SUPFAM" id="SSF53649">
    <property type="entry name" value="Alkaline phosphatase-like"/>
    <property type="match status" value="1"/>
</dbReference>
<organism evidence="1 2">
    <name type="scientific">Demequina activiva</name>
    <dbReference type="NCBI Taxonomy" id="1582364"/>
    <lineage>
        <taxon>Bacteria</taxon>
        <taxon>Bacillati</taxon>
        <taxon>Actinomycetota</taxon>
        <taxon>Actinomycetes</taxon>
        <taxon>Micrococcales</taxon>
        <taxon>Demequinaceae</taxon>
        <taxon>Demequina</taxon>
    </lineage>
</organism>
<dbReference type="Proteomes" id="UP000652354">
    <property type="component" value="Unassembled WGS sequence"/>
</dbReference>
<dbReference type="Gene3D" id="3.40.720.10">
    <property type="entry name" value="Alkaline Phosphatase, subunit A"/>
    <property type="match status" value="1"/>
</dbReference>
<keyword evidence="2" id="KW-1185">Reference proteome</keyword>
<dbReference type="AlphaFoldDB" id="A0A919Q316"/>
<evidence type="ECO:0000313" key="1">
    <source>
        <dbReference type="EMBL" id="GIG54689.1"/>
    </source>
</evidence>
<proteinExistence type="predicted"/>
<dbReference type="InterPro" id="IPR017850">
    <property type="entry name" value="Alkaline_phosphatase_core_sf"/>
</dbReference>
<reference evidence="1" key="1">
    <citation type="submission" date="2021-01" db="EMBL/GenBank/DDBJ databases">
        <title>Whole genome shotgun sequence of Demequina activiva NBRC 110675.</title>
        <authorList>
            <person name="Komaki H."/>
            <person name="Tamura T."/>
        </authorList>
    </citation>
    <scope>NUCLEOTIDE SEQUENCE</scope>
    <source>
        <strain evidence="1">NBRC 110675</strain>
    </source>
</reference>
<dbReference type="Pfam" id="PF01663">
    <property type="entry name" value="Phosphodiest"/>
    <property type="match status" value="1"/>
</dbReference>
<accession>A0A919Q316</accession>
<comment type="caution">
    <text evidence="1">The sequence shown here is derived from an EMBL/GenBank/DDBJ whole genome shotgun (WGS) entry which is preliminary data.</text>
</comment>
<dbReference type="GO" id="GO:0016787">
    <property type="term" value="F:hydrolase activity"/>
    <property type="evidence" value="ECO:0007669"/>
    <property type="project" value="UniProtKB-ARBA"/>
</dbReference>
<dbReference type="PANTHER" id="PTHR10151:SF120">
    <property type="entry name" value="BIS(5'-ADENOSYL)-TRIPHOSPHATASE"/>
    <property type="match status" value="1"/>
</dbReference>